<evidence type="ECO:0000256" key="2">
    <source>
        <dbReference type="ARBA" id="ARBA00005833"/>
    </source>
</evidence>
<comment type="similarity">
    <text evidence="2">Belongs to the tryptophan 2-monooxygenase family.</text>
</comment>
<dbReference type="Gene3D" id="3.50.50.60">
    <property type="entry name" value="FAD/NAD(P)-binding domain"/>
    <property type="match status" value="1"/>
</dbReference>
<comment type="catalytic activity">
    <reaction evidence="6">
        <text>L-tryptophan + O2 = indole-3-acetamide + CO2 + H2O</text>
        <dbReference type="Rhea" id="RHEA:16165"/>
        <dbReference type="ChEBI" id="CHEBI:15377"/>
        <dbReference type="ChEBI" id="CHEBI:15379"/>
        <dbReference type="ChEBI" id="CHEBI:16031"/>
        <dbReference type="ChEBI" id="CHEBI:16526"/>
        <dbReference type="ChEBI" id="CHEBI:57912"/>
        <dbReference type="EC" id="1.13.12.3"/>
    </reaction>
</comment>
<gene>
    <name evidence="8" type="ORF">KZ820_00455</name>
</gene>
<evidence type="ECO:0000256" key="5">
    <source>
        <dbReference type="ARBA" id="ARBA00023070"/>
    </source>
</evidence>
<dbReference type="PANTHER" id="PTHR10742:SF410">
    <property type="entry name" value="LYSINE-SPECIFIC HISTONE DEMETHYLASE 2"/>
    <property type="match status" value="1"/>
</dbReference>
<dbReference type="InterPro" id="IPR002937">
    <property type="entry name" value="Amino_oxidase"/>
</dbReference>
<dbReference type="RefSeq" id="WP_219746783.1">
    <property type="nucleotide sequence ID" value="NZ_JAHXZN010000001.1"/>
</dbReference>
<proteinExistence type="inferred from homology"/>
<protein>
    <recommendedName>
        <fullName evidence="4">Tryptophan 2-monooxygenase</fullName>
        <ecNumber evidence="3">1.13.12.3</ecNumber>
    </recommendedName>
</protein>
<dbReference type="InterPro" id="IPR050281">
    <property type="entry name" value="Flavin_monoamine_oxidase"/>
</dbReference>
<dbReference type="EC" id="1.13.12.3" evidence="3"/>
<keyword evidence="9" id="KW-1185">Reference proteome</keyword>
<comment type="pathway">
    <text evidence="1">Plant hormone metabolism; auxin biosynthesis.</text>
</comment>
<dbReference type="Proteomes" id="UP000759103">
    <property type="component" value="Unassembled WGS sequence"/>
</dbReference>
<dbReference type="InterPro" id="IPR036188">
    <property type="entry name" value="FAD/NAD-bd_sf"/>
</dbReference>
<dbReference type="Pfam" id="PF01593">
    <property type="entry name" value="Amino_oxidase"/>
    <property type="match status" value="1"/>
</dbReference>
<dbReference type="SUPFAM" id="SSF54373">
    <property type="entry name" value="FAD-linked reductases, C-terminal domain"/>
    <property type="match status" value="1"/>
</dbReference>
<dbReference type="EMBL" id="JAHXZN010000001">
    <property type="protein sequence ID" value="MBW6529196.1"/>
    <property type="molecule type" value="Genomic_DNA"/>
</dbReference>
<evidence type="ECO:0000313" key="8">
    <source>
        <dbReference type="EMBL" id="MBW6529196.1"/>
    </source>
</evidence>
<name>A0ABS7BHX5_9SPHN</name>
<dbReference type="PANTHER" id="PTHR10742">
    <property type="entry name" value="FLAVIN MONOAMINE OXIDASE"/>
    <property type="match status" value="1"/>
</dbReference>
<evidence type="ECO:0000256" key="1">
    <source>
        <dbReference type="ARBA" id="ARBA00004814"/>
    </source>
</evidence>
<evidence type="ECO:0000256" key="3">
    <source>
        <dbReference type="ARBA" id="ARBA00012535"/>
    </source>
</evidence>
<evidence type="ECO:0000259" key="7">
    <source>
        <dbReference type="Pfam" id="PF01593"/>
    </source>
</evidence>
<sequence length="406" mass="42852">MARGADAVIVGGGAAGIAAARHLHDAGRDVLLLEAGDRLGGRAHSITIGGANVDLGCGWLHSARRNPWTGIARARGFTVATDTARWGEQWRDLGFPRDDHRAANAARERMTAAAHALATAPDRALGAAVPSDERWRPLLDAISRFANGAAIDDVSLHDWLAYEDAATEDNWAVREGYGTLIADHARGLPVRLGCAVTRIDHRDTRVRVESAAGTIETEAVVVAVPTPVLARGAIVFDPPLPEKVDAAAGLPLGVADKVMLRVDRPDWPADSHLMGNPYSADTASHRLSPFGYPLIESFLGGPTADELEDSNAAAAFVVDELVALLGGEWRARLHPVAATRWRHEPWIGGSYSHAAVGHAGARVVLAAPIDARLYFAGEACSPHDFSTAHGAYATGMAAARAILGEV</sequence>
<reference evidence="8 9" key="1">
    <citation type="submission" date="2021-07" db="EMBL/GenBank/DDBJ databases">
        <title>Sphingomonas sp.</title>
        <authorList>
            <person name="Feng G."/>
            <person name="Li J."/>
            <person name="Pan M."/>
        </authorList>
    </citation>
    <scope>NUCLEOTIDE SEQUENCE [LARGE SCALE GENOMIC DNA]</scope>
    <source>
        <strain evidence="8 9">RRHST34</strain>
    </source>
</reference>
<evidence type="ECO:0000313" key="9">
    <source>
        <dbReference type="Proteomes" id="UP000759103"/>
    </source>
</evidence>
<evidence type="ECO:0000256" key="6">
    <source>
        <dbReference type="ARBA" id="ARBA00047321"/>
    </source>
</evidence>
<dbReference type="SUPFAM" id="SSF51905">
    <property type="entry name" value="FAD/NAD(P)-binding domain"/>
    <property type="match status" value="1"/>
</dbReference>
<evidence type="ECO:0000256" key="4">
    <source>
        <dbReference type="ARBA" id="ARBA00017871"/>
    </source>
</evidence>
<keyword evidence="5" id="KW-0073">Auxin biosynthesis</keyword>
<feature type="domain" description="Amine oxidase" evidence="7">
    <location>
        <begin position="15"/>
        <end position="403"/>
    </location>
</feature>
<comment type="caution">
    <text evidence="8">The sequence shown here is derived from an EMBL/GenBank/DDBJ whole genome shotgun (WGS) entry which is preliminary data.</text>
</comment>
<accession>A0ABS7BHX5</accession>
<organism evidence="8 9">
    <name type="scientific">Sphingomonas citri</name>
    <dbReference type="NCBI Taxonomy" id="2862499"/>
    <lineage>
        <taxon>Bacteria</taxon>
        <taxon>Pseudomonadati</taxon>
        <taxon>Pseudomonadota</taxon>
        <taxon>Alphaproteobacteria</taxon>
        <taxon>Sphingomonadales</taxon>
        <taxon>Sphingomonadaceae</taxon>
        <taxon>Sphingomonas</taxon>
    </lineage>
</organism>